<dbReference type="GO" id="GO:0015385">
    <property type="term" value="F:sodium:proton antiporter activity"/>
    <property type="evidence" value="ECO:0007669"/>
    <property type="project" value="TreeGrafter"/>
</dbReference>
<proteinExistence type="predicted"/>
<keyword evidence="1" id="KW-0812">Transmembrane</keyword>
<accession>A0A944M5V5</accession>
<evidence type="ECO:0000313" key="3">
    <source>
        <dbReference type="Proteomes" id="UP000770889"/>
    </source>
</evidence>
<organism evidence="2 3">
    <name type="scientific">Candidatus Thiodiazotropha taylori</name>
    <dbReference type="NCBI Taxonomy" id="2792791"/>
    <lineage>
        <taxon>Bacteria</taxon>
        <taxon>Pseudomonadati</taxon>
        <taxon>Pseudomonadota</taxon>
        <taxon>Gammaproteobacteria</taxon>
        <taxon>Chromatiales</taxon>
        <taxon>Sedimenticolaceae</taxon>
        <taxon>Candidatus Thiodiazotropha</taxon>
    </lineage>
</organism>
<dbReference type="PANTHER" id="PTHR34703:SF1">
    <property type="entry name" value="ANTIPORTER SUBUNIT MNHG2-RELATED"/>
    <property type="match status" value="1"/>
</dbReference>
<dbReference type="Proteomes" id="UP000770889">
    <property type="component" value="Unassembled WGS sequence"/>
</dbReference>
<comment type="caution">
    <text evidence="2">The sequence shown here is derived from an EMBL/GenBank/DDBJ whole genome shotgun (WGS) entry which is preliminary data.</text>
</comment>
<dbReference type="InterPro" id="IPR005133">
    <property type="entry name" value="PhaG_MnhG_YufB"/>
</dbReference>
<feature type="transmembrane region" description="Helical" evidence="1">
    <location>
        <begin position="6"/>
        <end position="28"/>
    </location>
</feature>
<sequence length="93" mass="10049">MIDLLALILVFSGIAFFFFGAIGLLRLPDLHSRLHALTKADNLGLGLVIVGVALLHGSPLAALKLLLIWLLVLLGSAASAHLISQYALRRRRQ</sequence>
<keyword evidence="1" id="KW-0472">Membrane</keyword>
<dbReference type="AlphaFoldDB" id="A0A944M5V5"/>
<dbReference type="PANTHER" id="PTHR34703">
    <property type="entry name" value="ANTIPORTER SUBUNIT MNHG2-RELATED"/>
    <property type="match status" value="1"/>
</dbReference>
<evidence type="ECO:0000256" key="1">
    <source>
        <dbReference type="SAM" id="Phobius"/>
    </source>
</evidence>
<reference evidence="2 3" key="1">
    <citation type="submission" date="2021-05" db="EMBL/GenBank/DDBJ databases">
        <title>Genetic and Functional Diversity in Clade A Lucinid endosymbionts from the Bahamas.</title>
        <authorList>
            <person name="Giani N.M."/>
            <person name="Engel A.S."/>
            <person name="Campbell B.J."/>
        </authorList>
    </citation>
    <scope>NUCLEOTIDE SEQUENCE [LARGE SCALE GENOMIC DNA]</scope>
    <source>
        <strain evidence="2">LUC16012Gg_MoonRockCtena</strain>
    </source>
</reference>
<evidence type="ECO:0000313" key="2">
    <source>
        <dbReference type="EMBL" id="MBT2987745.1"/>
    </source>
</evidence>
<dbReference type="EMBL" id="JAHHGM010000002">
    <property type="protein sequence ID" value="MBT2987745.1"/>
    <property type="molecule type" value="Genomic_DNA"/>
</dbReference>
<feature type="transmembrane region" description="Helical" evidence="1">
    <location>
        <begin position="40"/>
        <end position="60"/>
    </location>
</feature>
<protein>
    <submittedName>
        <fullName evidence="2">Monovalent cation/H(+) antiporter subunit G</fullName>
    </submittedName>
</protein>
<gene>
    <name evidence="2" type="ORF">KME65_02175</name>
</gene>
<keyword evidence="1" id="KW-1133">Transmembrane helix</keyword>
<name>A0A944M5V5_9GAMM</name>
<dbReference type="Pfam" id="PF03334">
    <property type="entry name" value="PhaG_MnhG_YufB"/>
    <property type="match status" value="1"/>
</dbReference>
<feature type="transmembrane region" description="Helical" evidence="1">
    <location>
        <begin position="66"/>
        <end position="88"/>
    </location>
</feature>